<evidence type="ECO:0000259" key="2">
    <source>
        <dbReference type="Pfam" id="PF03184"/>
    </source>
</evidence>
<reference evidence="3 4" key="1">
    <citation type="journal article" date="2009" name="Nature">
        <title>Evolution of pathogenicity and sexual reproduction in eight Candida genomes.</title>
        <authorList>
            <person name="Butler G."/>
            <person name="Rasmussen M.D."/>
            <person name="Lin M.F."/>
            <person name="Santos M.A."/>
            <person name="Sakthikumar S."/>
            <person name="Munro C.A."/>
            <person name="Rheinbay E."/>
            <person name="Grabherr M."/>
            <person name="Forche A."/>
            <person name="Reedy J.L."/>
            <person name="Agrafioti I."/>
            <person name="Arnaud M.B."/>
            <person name="Bates S."/>
            <person name="Brown A.J."/>
            <person name="Brunke S."/>
            <person name="Costanzo M.C."/>
            <person name="Fitzpatrick D.A."/>
            <person name="de Groot P.W."/>
            <person name="Harris D."/>
            <person name="Hoyer L.L."/>
            <person name="Hube B."/>
            <person name="Klis F.M."/>
            <person name="Kodira C."/>
            <person name="Lennard N."/>
            <person name="Logue M.E."/>
            <person name="Martin R."/>
            <person name="Neiman A.M."/>
            <person name="Nikolaou E."/>
            <person name="Quail M.A."/>
            <person name="Quinn J."/>
            <person name="Santos M.C."/>
            <person name="Schmitzberger F.F."/>
            <person name="Sherlock G."/>
            <person name="Shah P."/>
            <person name="Silverstein K.A."/>
            <person name="Skrzypek M.S."/>
            <person name="Soll D."/>
            <person name="Staggs R."/>
            <person name="Stansfield I."/>
            <person name="Stumpf M.P."/>
            <person name="Sudbery P.E."/>
            <person name="Srikantha T."/>
            <person name="Zeng Q."/>
            <person name="Berman J."/>
            <person name="Berriman M."/>
            <person name="Heitman J."/>
            <person name="Gow N.A."/>
            <person name="Lorenz M.C."/>
            <person name="Birren B.W."/>
            <person name="Kellis M."/>
            <person name="Cuomo C.A."/>
        </authorList>
    </citation>
    <scope>NUCLEOTIDE SEQUENCE [LARGE SCALE GENOMIC DNA]</scope>
    <source>
        <strain evidence="4">ATCC 6260 / CBS 566 / DSM 6381 / JCM 1539 / NBRC 10279 / NRRL Y-324</strain>
    </source>
</reference>
<protein>
    <recommendedName>
        <fullName evidence="2">DDE-1 domain-containing protein</fullName>
    </recommendedName>
</protein>
<dbReference type="Pfam" id="PF03184">
    <property type="entry name" value="DDE_1"/>
    <property type="match status" value="1"/>
</dbReference>
<evidence type="ECO:0000256" key="1">
    <source>
        <dbReference type="SAM" id="MobiDB-lite"/>
    </source>
</evidence>
<dbReference type="EMBL" id="CH408159">
    <property type="protein sequence ID" value="EDK40380.2"/>
    <property type="molecule type" value="Genomic_DNA"/>
</dbReference>
<accession>A5DMH7</accession>
<dbReference type="RefSeq" id="XP_001483749.2">
    <property type="nucleotide sequence ID" value="XM_001483699.1"/>
</dbReference>
<dbReference type="VEuPathDB" id="FungiDB:PGUG_04478"/>
<evidence type="ECO:0000313" key="3">
    <source>
        <dbReference type="EMBL" id="EDK40380.2"/>
    </source>
</evidence>
<name>A5DMH7_PICGU</name>
<keyword evidence="4" id="KW-1185">Reference proteome</keyword>
<feature type="compositionally biased region" description="Low complexity" evidence="1">
    <location>
        <begin position="660"/>
        <end position="684"/>
    </location>
</feature>
<feature type="compositionally biased region" description="Basic and acidic residues" evidence="1">
    <location>
        <begin position="693"/>
        <end position="707"/>
    </location>
</feature>
<dbReference type="HOGENOM" id="CLU_383567_0_0_1"/>
<gene>
    <name evidence="3" type="ORF">PGUG_04478</name>
</gene>
<dbReference type="KEGG" id="pgu:PGUG_04478"/>
<dbReference type="InterPro" id="IPR004875">
    <property type="entry name" value="DDE_SF_endonuclease_dom"/>
</dbReference>
<organism evidence="3 4">
    <name type="scientific">Meyerozyma guilliermondii (strain ATCC 6260 / CBS 566 / DSM 6381 / JCM 1539 / NBRC 10279 / NRRL Y-324)</name>
    <name type="common">Yeast</name>
    <name type="synonym">Candida guilliermondii</name>
    <dbReference type="NCBI Taxonomy" id="294746"/>
    <lineage>
        <taxon>Eukaryota</taxon>
        <taxon>Fungi</taxon>
        <taxon>Dikarya</taxon>
        <taxon>Ascomycota</taxon>
        <taxon>Saccharomycotina</taxon>
        <taxon>Pichiomycetes</taxon>
        <taxon>Debaryomycetaceae</taxon>
        <taxon>Meyerozyma</taxon>
    </lineage>
</organism>
<dbReference type="AlphaFoldDB" id="A5DMH7"/>
<feature type="compositionally biased region" description="Low complexity" evidence="1">
    <location>
        <begin position="719"/>
        <end position="736"/>
    </location>
</feature>
<dbReference type="Proteomes" id="UP000001997">
    <property type="component" value="Unassembled WGS sequence"/>
</dbReference>
<proteinExistence type="predicted"/>
<evidence type="ECO:0000313" key="4">
    <source>
        <dbReference type="Proteomes" id="UP000001997"/>
    </source>
</evidence>
<feature type="domain" description="DDE-1" evidence="2">
    <location>
        <begin position="267"/>
        <end position="412"/>
    </location>
</feature>
<dbReference type="OMA" id="HEYKTSE"/>
<feature type="region of interest" description="Disordered" evidence="1">
    <location>
        <begin position="658"/>
        <end position="736"/>
    </location>
</feature>
<dbReference type="GO" id="GO:0003676">
    <property type="term" value="F:nucleic acid binding"/>
    <property type="evidence" value="ECO:0007669"/>
    <property type="project" value="InterPro"/>
</dbReference>
<dbReference type="GeneID" id="5125186"/>
<sequence>MGVSHFPSLFAAKKCTKTTDMSHDNTGRQASLLEKLEVLDYHDYQTTKHPAHKQSDTCKHFLEEGRIPVSRSALSRWIQQERQIRYEAHCLTERTKKRSRGPRGGRKELSSVKQFLQDNEHILSCMEQFYIQNLLANGDDEIPLDREVLEKFNEFKILYGESDSVSKGFLIDNKSWPKAFFKSLESKLEPLRFTLRQQRSYNSRCKTLSMERERLQSALSGYDFDSIYQLSEMLIDVSSVLSLTDFDMKYLENLEYPEASPRDVTMVTLGIAANLAGNDFPEPLILSNAPNSTNEFNQSPLDPFYFYEPNGLNTREIFIQYLSAWNTQLRVNGKSIALMLDTYWCHYGLGKSTLNRFSNIKLVFVSSRYDKTASLHHRISLRLPLSIGFERLVKTHIKQNLYRKLLSERKALGKLKLLEDGHGITGCIRYSYKEVVGLIKKDYAYLVHFKLGVVGSRIFEEGKPTIEHSSDEYTDSEDLPPDFYSRMGPFMRDNIPIEFSEEIYYSQKRNVLILRKDQQIFRRFVEEIAAAFQAKNSYPPPLQTIQSIIGRDLAQGNNEIKFNKHYSMTAIVERVKLQIEHKNTLQIEPERPTLKNAEAIRFLSRRLQPLLYMQDQYLKQPSDTLELFHKFYMSYLRDNTEILVMPSRYRLKRPRLATATVDPDSSQDPDSSTQTSSVSGSDTEVSSDEEEEPQFKRKSFYEPEKDGSSSPIRTKRSSRSVTPSSPTYRTTFSDSD</sequence>
<dbReference type="eggNOG" id="KOG3105">
    <property type="taxonomic scope" value="Eukaryota"/>
</dbReference>
<dbReference type="OrthoDB" id="2507562at2759"/>
<dbReference type="InParanoid" id="A5DMH7"/>